<dbReference type="EMBL" id="JAHRHJ020003813">
    <property type="protein sequence ID" value="KAH9288338.1"/>
    <property type="molecule type" value="Genomic_DNA"/>
</dbReference>
<evidence type="ECO:0000256" key="1">
    <source>
        <dbReference type="ARBA" id="ARBA00007577"/>
    </source>
</evidence>
<evidence type="ECO:0000256" key="4">
    <source>
        <dbReference type="ARBA" id="ARBA00022737"/>
    </source>
</evidence>
<accession>A0AA38F3I9</accession>
<keyword evidence="2" id="KW-0813">Transport</keyword>
<dbReference type="Proteomes" id="UP000824469">
    <property type="component" value="Unassembled WGS sequence"/>
</dbReference>
<organism evidence="9 10">
    <name type="scientific">Taxus chinensis</name>
    <name type="common">Chinese yew</name>
    <name type="synonym">Taxus wallichiana var. chinensis</name>
    <dbReference type="NCBI Taxonomy" id="29808"/>
    <lineage>
        <taxon>Eukaryota</taxon>
        <taxon>Viridiplantae</taxon>
        <taxon>Streptophyta</taxon>
        <taxon>Embryophyta</taxon>
        <taxon>Tracheophyta</taxon>
        <taxon>Spermatophyta</taxon>
        <taxon>Pinopsida</taxon>
        <taxon>Pinidae</taxon>
        <taxon>Conifers II</taxon>
        <taxon>Cupressales</taxon>
        <taxon>Taxaceae</taxon>
        <taxon>Taxus</taxon>
    </lineage>
</organism>
<evidence type="ECO:0000259" key="8">
    <source>
        <dbReference type="Pfam" id="PF00005"/>
    </source>
</evidence>
<sequence length="258" mass="28431">MSAGQKQRIAIARAMIKNPPIFLLDEATSALDAESEKVVQQALNRASMGTTTIVVPHRLSTIQNANKIVVVQRGQFIESGFQEDLLNQSDGVYKMLWSMQQQHHQSIEEEKIIGQEAGTAYTRTSNLKRLSNYGLSTYLEDRSVRSNGGVGKPSSFCKLLALSSPEWKKAIVGSTCALLFGAVQPIYAFLLGSMISAFLSSRDEIEDKVIVPPMGELITKRIRESMLAKVLTFEVGWFDQEDISSGAIRSMLANEANV</sequence>
<proteinExistence type="inferred from homology"/>
<dbReference type="SUPFAM" id="SSF52540">
    <property type="entry name" value="P-loop containing nucleoside triphosphate hydrolases"/>
    <property type="match status" value="1"/>
</dbReference>
<keyword evidence="6" id="KW-0472">Membrane</keyword>
<dbReference type="Gene3D" id="1.20.1560.10">
    <property type="entry name" value="ABC transporter type 1, transmembrane domain"/>
    <property type="match status" value="1"/>
</dbReference>
<dbReference type="AlphaFoldDB" id="A0AA38F3I9"/>
<comment type="similarity">
    <text evidence="1">Belongs to the ABC transporter superfamily. ABCB family. Multidrug resistance exporter (TC 3.A.1.201) subfamily.</text>
</comment>
<dbReference type="InterPro" id="IPR027417">
    <property type="entry name" value="P-loop_NTPase"/>
</dbReference>
<feature type="domain" description="ABC transporter" evidence="8">
    <location>
        <begin position="1"/>
        <end position="29"/>
    </location>
</feature>
<dbReference type="InterPro" id="IPR003439">
    <property type="entry name" value="ABC_transporter-like_ATP-bd"/>
</dbReference>
<keyword evidence="10" id="KW-1185">Reference proteome</keyword>
<protein>
    <recommendedName>
        <fullName evidence="8">ABC transporter domain-containing protein</fullName>
    </recommendedName>
</protein>
<dbReference type="PANTHER" id="PTHR45136:SF2">
    <property type="entry name" value="ABC TRANSPORTER DOMAIN-CONTAINING PROTEIN"/>
    <property type="match status" value="1"/>
</dbReference>
<evidence type="ECO:0000256" key="2">
    <source>
        <dbReference type="ARBA" id="ARBA00022448"/>
    </source>
</evidence>
<feature type="non-terminal residue" evidence="9">
    <location>
        <position position="258"/>
    </location>
</feature>
<reference evidence="9 10" key="1">
    <citation type="journal article" date="2021" name="Nat. Plants">
        <title>The Taxus genome provides insights into paclitaxel biosynthesis.</title>
        <authorList>
            <person name="Xiong X."/>
            <person name="Gou J."/>
            <person name="Liao Q."/>
            <person name="Li Y."/>
            <person name="Zhou Q."/>
            <person name="Bi G."/>
            <person name="Li C."/>
            <person name="Du R."/>
            <person name="Wang X."/>
            <person name="Sun T."/>
            <person name="Guo L."/>
            <person name="Liang H."/>
            <person name="Lu P."/>
            <person name="Wu Y."/>
            <person name="Zhang Z."/>
            <person name="Ro D.K."/>
            <person name="Shang Y."/>
            <person name="Huang S."/>
            <person name="Yan J."/>
        </authorList>
    </citation>
    <scope>NUCLEOTIDE SEQUENCE [LARGE SCALE GENOMIC DNA]</scope>
    <source>
        <strain evidence="9">Ta-2019</strain>
    </source>
</reference>
<gene>
    <name evidence="9" type="ORF">KI387_032455</name>
</gene>
<comment type="caution">
    <text evidence="9">The sequence shown here is derived from an EMBL/GenBank/DDBJ whole genome shotgun (WGS) entry which is preliminary data.</text>
</comment>
<keyword evidence="7" id="KW-0325">Glycoprotein</keyword>
<dbReference type="InterPro" id="IPR036640">
    <property type="entry name" value="ABC1_TM_sf"/>
</dbReference>
<keyword evidence="5" id="KW-1133">Transmembrane helix</keyword>
<evidence type="ECO:0000256" key="6">
    <source>
        <dbReference type="ARBA" id="ARBA00023136"/>
    </source>
</evidence>
<dbReference type="GO" id="GO:0005524">
    <property type="term" value="F:ATP binding"/>
    <property type="evidence" value="ECO:0007669"/>
    <property type="project" value="InterPro"/>
</dbReference>
<dbReference type="GO" id="GO:0016020">
    <property type="term" value="C:membrane"/>
    <property type="evidence" value="ECO:0007669"/>
    <property type="project" value="InterPro"/>
</dbReference>
<dbReference type="GO" id="GO:0016887">
    <property type="term" value="F:ATP hydrolysis activity"/>
    <property type="evidence" value="ECO:0007669"/>
    <property type="project" value="InterPro"/>
</dbReference>
<dbReference type="SUPFAM" id="SSF90123">
    <property type="entry name" value="ABC transporter transmembrane region"/>
    <property type="match status" value="1"/>
</dbReference>
<name>A0AA38F3I9_TAXCH</name>
<keyword evidence="4" id="KW-0677">Repeat</keyword>
<evidence type="ECO:0000256" key="5">
    <source>
        <dbReference type="ARBA" id="ARBA00022989"/>
    </source>
</evidence>
<evidence type="ECO:0000256" key="3">
    <source>
        <dbReference type="ARBA" id="ARBA00022692"/>
    </source>
</evidence>
<keyword evidence="3" id="KW-0812">Transmembrane</keyword>
<evidence type="ECO:0000313" key="9">
    <source>
        <dbReference type="EMBL" id="KAH9288338.1"/>
    </source>
</evidence>
<dbReference type="PANTHER" id="PTHR45136">
    <property type="entry name" value="ABC TRANSPORTER DOMAIN-CONTAINING PROTEIN"/>
    <property type="match status" value="1"/>
</dbReference>
<dbReference type="Pfam" id="PF00005">
    <property type="entry name" value="ABC_tran"/>
    <property type="match status" value="1"/>
</dbReference>
<dbReference type="Gene3D" id="3.40.50.300">
    <property type="entry name" value="P-loop containing nucleotide triphosphate hydrolases"/>
    <property type="match status" value="1"/>
</dbReference>
<evidence type="ECO:0000313" key="10">
    <source>
        <dbReference type="Proteomes" id="UP000824469"/>
    </source>
</evidence>
<evidence type="ECO:0000256" key="7">
    <source>
        <dbReference type="ARBA" id="ARBA00023180"/>
    </source>
</evidence>